<evidence type="ECO:0000256" key="2">
    <source>
        <dbReference type="ARBA" id="ARBA00022771"/>
    </source>
</evidence>
<keyword evidence="8" id="KW-1185">Reference proteome</keyword>
<dbReference type="EMBL" id="CCKQ01009780">
    <property type="protein sequence ID" value="CDW81286.1"/>
    <property type="molecule type" value="Genomic_DNA"/>
</dbReference>
<evidence type="ECO:0000256" key="1">
    <source>
        <dbReference type="ARBA" id="ARBA00022723"/>
    </source>
</evidence>
<evidence type="ECO:0000256" key="4">
    <source>
        <dbReference type="SAM" id="MobiDB-lite"/>
    </source>
</evidence>
<feature type="domain" description="C2H2-type" evidence="5">
    <location>
        <begin position="105"/>
        <end position="126"/>
    </location>
</feature>
<dbReference type="InterPro" id="IPR013083">
    <property type="entry name" value="Znf_RING/FYVE/PHD"/>
</dbReference>
<dbReference type="Gene3D" id="3.30.40.10">
    <property type="entry name" value="Zinc/RING finger domain, C3HC4 (zinc finger)"/>
    <property type="match status" value="1"/>
</dbReference>
<dbReference type="AlphaFoldDB" id="A0A078AHG4"/>
<dbReference type="PROSITE" id="PS00028">
    <property type="entry name" value="ZINC_FINGER_C2H2_1"/>
    <property type="match status" value="1"/>
</dbReference>
<name>A0A078AHG4_STYLE</name>
<dbReference type="Proteomes" id="UP000039865">
    <property type="component" value="Unassembled WGS sequence"/>
</dbReference>
<keyword evidence="2" id="KW-0863">Zinc-finger</keyword>
<dbReference type="InterPro" id="IPR001876">
    <property type="entry name" value="Znf_RanBP2"/>
</dbReference>
<feature type="region of interest" description="Disordered" evidence="4">
    <location>
        <begin position="301"/>
        <end position="326"/>
    </location>
</feature>
<evidence type="ECO:0000259" key="5">
    <source>
        <dbReference type="PROSITE" id="PS00028"/>
    </source>
</evidence>
<keyword evidence="1" id="KW-0479">Metal-binding</keyword>
<accession>A0A078AHG4</accession>
<evidence type="ECO:0000313" key="8">
    <source>
        <dbReference type="Proteomes" id="UP000039865"/>
    </source>
</evidence>
<evidence type="ECO:0000259" key="6">
    <source>
        <dbReference type="PROSITE" id="PS01358"/>
    </source>
</evidence>
<gene>
    <name evidence="7" type="primary">Contig19619.g20799</name>
    <name evidence="7" type="ORF">STYLEM_10299</name>
</gene>
<dbReference type="InParanoid" id="A0A078AHG4"/>
<organism evidence="7 8">
    <name type="scientific">Stylonychia lemnae</name>
    <name type="common">Ciliate</name>
    <dbReference type="NCBI Taxonomy" id="5949"/>
    <lineage>
        <taxon>Eukaryota</taxon>
        <taxon>Sar</taxon>
        <taxon>Alveolata</taxon>
        <taxon>Ciliophora</taxon>
        <taxon>Intramacronucleata</taxon>
        <taxon>Spirotrichea</taxon>
        <taxon>Stichotrichia</taxon>
        <taxon>Sporadotrichida</taxon>
        <taxon>Oxytrichidae</taxon>
        <taxon>Stylonychinae</taxon>
        <taxon>Stylonychia</taxon>
    </lineage>
</organism>
<keyword evidence="3" id="KW-0862">Zinc</keyword>
<evidence type="ECO:0000313" key="7">
    <source>
        <dbReference type="EMBL" id="CDW81286.1"/>
    </source>
</evidence>
<sequence>MEESLKCQFCSNFAINAVESNCDCALLYCERCSHLISSCMTCQKQLSMKEQAPEQQIFGFTENKLARRLINQLQTQCRVQNCGYRSTISELDKHWSRCSLREYICAYCGVGIIGKQCFKEHVVTTHEQKFLNIFDSCLKGAIIKSELENKNLIDKSLDLLQMDKNQPQEDFGFHIENHQKIQDMEDQNYQNEYGFEEEEEKIQRSDINQELRHNIKQNLGSFQLVSVEDAVNRESMELSRKNSSPRDNRWQCFKCQTINTLEHPKCTGCKGEFLKNFVQIKDEVKNFIEKIRKDQQREIQKKIKEDQERQRKSMRQRGDSEECLIF</sequence>
<feature type="compositionally biased region" description="Basic and acidic residues" evidence="4">
    <location>
        <begin position="301"/>
        <end position="320"/>
    </location>
</feature>
<dbReference type="GO" id="GO:0008270">
    <property type="term" value="F:zinc ion binding"/>
    <property type="evidence" value="ECO:0007669"/>
    <property type="project" value="UniProtKB-KW"/>
</dbReference>
<protein>
    <submittedName>
        <fullName evidence="7">Uncharacterized protein loc101236893</fullName>
    </submittedName>
</protein>
<dbReference type="InterPro" id="IPR013087">
    <property type="entry name" value="Znf_C2H2_type"/>
</dbReference>
<proteinExistence type="predicted"/>
<dbReference type="PROSITE" id="PS01358">
    <property type="entry name" value="ZF_RANBP2_1"/>
    <property type="match status" value="1"/>
</dbReference>
<feature type="domain" description="RanBP2-type" evidence="6">
    <location>
        <begin position="250"/>
        <end position="269"/>
    </location>
</feature>
<reference evidence="7 8" key="1">
    <citation type="submission" date="2014-06" db="EMBL/GenBank/DDBJ databases">
        <authorList>
            <person name="Swart Estienne"/>
        </authorList>
    </citation>
    <scope>NUCLEOTIDE SEQUENCE [LARGE SCALE GENOMIC DNA]</scope>
    <source>
        <strain evidence="7 8">130c</strain>
    </source>
</reference>
<evidence type="ECO:0000256" key="3">
    <source>
        <dbReference type="ARBA" id="ARBA00022833"/>
    </source>
</evidence>
<dbReference type="OrthoDB" id="324133at2759"/>